<feature type="domain" description="Dipeptidylpeptidase IV N-terminal" evidence="3">
    <location>
        <begin position="108"/>
        <end position="431"/>
    </location>
</feature>
<keyword evidence="1" id="KW-0732">Signal</keyword>
<evidence type="ECO:0000313" key="4">
    <source>
        <dbReference type="EMBL" id="AFC26527.1"/>
    </source>
</evidence>
<evidence type="ECO:0000256" key="1">
    <source>
        <dbReference type="SAM" id="SignalP"/>
    </source>
</evidence>
<dbReference type="MEROPS" id="S09.017"/>
<evidence type="ECO:0000313" key="5">
    <source>
        <dbReference type="Proteomes" id="UP000007519"/>
    </source>
</evidence>
<dbReference type="EMBL" id="CP002831">
    <property type="protein sequence ID" value="AFC26527.1"/>
    <property type="molecule type" value="Genomic_DNA"/>
</dbReference>
<accession>H6L5W7</accession>
<dbReference type="STRING" id="984262.SGRA_3811"/>
<dbReference type="PANTHER" id="PTHR11731">
    <property type="entry name" value="PROTEASE FAMILY S9B,C DIPEPTIDYL-PEPTIDASE IV-RELATED"/>
    <property type="match status" value="1"/>
</dbReference>
<feature type="domain" description="Peptidase S9 prolyl oligopeptidase catalytic" evidence="2">
    <location>
        <begin position="520"/>
        <end position="713"/>
    </location>
</feature>
<dbReference type="InterPro" id="IPR050278">
    <property type="entry name" value="Serine_Prot_S9B/DPPIV"/>
</dbReference>
<dbReference type="SUPFAM" id="SSF82171">
    <property type="entry name" value="DPP6 N-terminal domain-like"/>
    <property type="match status" value="1"/>
</dbReference>
<proteinExistence type="predicted"/>
<dbReference type="GO" id="GO:0008239">
    <property type="term" value="F:dipeptidyl-peptidase activity"/>
    <property type="evidence" value="ECO:0007669"/>
    <property type="project" value="TreeGrafter"/>
</dbReference>
<dbReference type="InterPro" id="IPR029058">
    <property type="entry name" value="AB_hydrolase_fold"/>
</dbReference>
<dbReference type="Pfam" id="PF00930">
    <property type="entry name" value="DPPIV_N"/>
    <property type="match status" value="1"/>
</dbReference>
<dbReference type="OrthoDB" id="9777457at2"/>
<dbReference type="PANTHER" id="PTHR11731:SF193">
    <property type="entry name" value="DIPEPTIDYL PEPTIDASE 9"/>
    <property type="match status" value="1"/>
</dbReference>
<dbReference type="SUPFAM" id="SSF53474">
    <property type="entry name" value="alpha/beta-Hydrolases"/>
    <property type="match status" value="1"/>
</dbReference>
<dbReference type="Proteomes" id="UP000007519">
    <property type="component" value="Chromosome"/>
</dbReference>
<dbReference type="GO" id="GO:0008236">
    <property type="term" value="F:serine-type peptidase activity"/>
    <property type="evidence" value="ECO:0007669"/>
    <property type="project" value="InterPro"/>
</dbReference>
<dbReference type="RefSeq" id="WP_015694112.1">
    <property type="nucleotide sequence ID" value="NC_016940.1"/>
</dbReference>
<evidence type="ECO:0000259" key="3">
    <source>
        <dbReference type="Pfam" id="PF00930"/>
    </source>
</evidence>
<dbReference type="HOGENOM" id="CLU_006105_2_0_10"/>
<dbReference type="Gene3D" id="2.140.10.30">
    <property type="entry name" value="Dipeptidylpeptidase IV, N-terminal domain"/>
    <property type="match status" value="1"/>
</dbReference>
<feature type="signal peptide" evidence="1">
    <location>
        <begin position="1"/>
        <end position="21"/>
    </location>
</feature>
<dbReference type="InterPro" id="IPR001375">
    <property type="entry name" value="Peptidase_S9_cat"/>
</dbReference>
<dbReference type="eggNOG" id="COG1506">
    <property type="taxonomic scope" value="Bacteria"/>
</dbReference>
<dbReference type="InterPro" id="IPR002469">
    <property type="entry name" value="Peptidase_S9B_N"/>
</dbReference>
<dbReference type="KEGG" id="sgn:SGRA_3811"/>
<reference evidence="4 5" key="1">
    <citation type="journal article" date="2012" name="Stand. Genomic Sci.">
        <title>Complete genome sequencing and analysis of Saprospira grandis str. Lewin, a predatory marine bacterium.</title>
        <authorList>
            <person name="Saw J.H."/>
            <person name="Yuryev A."/>
            <person name="Kanbe M."/>
            <person name="Hou S."/>
            <person name="Young A.G."/>
            <person name="Aizawa S."/>
            <person name="Alam M."/>
        </authorList>
    </citation>
    <scope>NUCLEOTIDE SEQUENCE [LARGE SCALE GENOMIC DNA]</scope>
    <source>
        <strain evidence="4 5">Lewin</strain>
    </source>
</reference>
<gene>
    <name evidence="4" type="ordered locus">SGRA_3811</name>
</gene>
<organism evidence="4 5">
    <name type="scientific">Saprospira grandis (strain Lewin)</name>
    <dbReference type="NCBI Taxonomy" id="984262"/>
    <lineage>
        <taxon>Bacteria</taxon>
        <taxon>Pseudomonadati</taxon>
        <taxon>Bacteroidota</taxon>
        <taxon>Saprospiria</taxon>
        <taxon>Saprospirales</taxon>
        <taxon>Saprospiraceae</taxon>
        <taxon>Saprospira</taxon>
    </lineage>
</organism>
<sequence>MQKFSILVCAFLLLAPLGLQAQKSLSLEDAVMQQWRKFRPEHLRVAQWREDGKGFTQSGPRYQEVFYYEGKKAPKSLFSTKDLQAAFGEQVPYIANFGYLSKTEIFLSFGQAYYRYDYKSKTGKKWVAYPQEAANLAFHEETGRLAYTIDNNIYLATEQEEKTAVTRFNNPAIVSGQAIARSEFGISKGLFWSPNGQYLAFYQKDESEVSDYPLVDISSTPAKLRNIKYPMAGQASEKARVGVFDPASGQTVYLKIEGDEADQYLTNLGWGPKSEKIYLAQINRDQNAMRLNVYEAKTGKFIKTLFEEKHERYVEPEKAVWFLPNNPKEFLWASERDGFTHLYRYEAETGKLLNAVSKGNWEVEEILGLDSSGKSVICMGTDPSGLNLYAYKLSLNGKKQMQLTKEEGQHHCQLSPNGKWLLDEYSNISTPNVAQLISTKNGKLKREFIKAENPLKDYKVGTTELLTLKAADGTDLQARLIKPSDFDPKKKYPVIVYVYGGPHAQMVTNSWLGGASLWMQQQAEKGYLVFTLDNRGSANRGFDFESIIHRQLGEVEMQDQLVGVNYLKQQAFVDADRMAVHGWSFGGFMTTSLMLRQPGVFRVGVAGGPVTDWKFYEVMYGERYMDRPEQNPEGYAKNRLHNYVDQLQGDLLLIHGSVDDVVVLQHNHSLIQAFVEAEKQVDYFVYPGHPHNVRGKDRVHLMRKVLQYIEDKLN</sequence>
<protein>
    <submittedName>
        <fullName evidence="4">Peptidase S9B dipeptidylpeptidase IV domain protein</fullName>
    </submittedName>
</protein>
<dbReference type="Gene3D" id="3.40.50.1820">
    <property type="entry name" value="alpha/beta hydrolase"/>
    <property type="match status" value="1"/>
</dbReference>
<name>H6L5W7_SAPGL</name>
<dbReference type="GO" id="GO:0006508">
    <property type="term" value="P:proteolysis"/>
    <property type="evidence" value="ECO:0007669"/>
    <property type="project" value="InterPro"/>
</dbReference>
<dbReference type="AlphaFoldDB" id="H6L5W7"/>
<keyword evidence="5" id="KW-1185">Reference proteome</keyword>
<dbReference type="Pfam" id="PF00326">
    <property type="entry name" value="Peptidase_S9"/>
    <property type="match status" value="1"/>
</dbReference>
<evidence type="ECO:0000259" key="2">
    <source>
        <dbReference type="Pfam" id="PF00326"/>
    </source>
</evidence>
<feature type="chain" id="PRO_5003603987" evidence="1">
    <location>
        <begin position="22"/>
        <end position="714"/>
    </location>
</feature>